<organism evidence="1">
    <name type="scientific">Arundo donax</name>
    <name type="common">Giant reed</name>
    <name type="synonym">Donax arundinaceus</name>
    <dbReference type="NCBI Taxonomy" id="35708"/>
    <lineage>
        <taxon>Eukaryota</taxon>
        <taxon>Viridiplantae</taxon>
        <taxon>Streptophyta</taxon>
        <taxon>Embryophyta</taxon>
        <taxon>Tracheophyta</taxon>
        <taxon>Spermatophyta</taxon>
        <taxon>Magnoliopsida</taxon>
        <taxon>Liliopsida</taxon>
        <taxon>Poales</taxon>
        <taxon>Poaceae</taxon>
        <taxon>PACMAD clade</taxon>
        <taxon>Arundinoideae</taxon>
        <taxon>Arundineae</taxon>
        <taxon>Arundo</taxon>
    </lineage>
</organism>
<dbReference type="EMBL" id="GBRH01255464">
    <property type="protein sequence ID" value="JAD42431.1"/>
    <property type="molecule type" value="Transcribed_RNA"/>
</dbReference>
<name>A0A0A8ZUF6_ARUDO</name>
<dbReference type="AlphaFoldDB" id="A0A0A8ZUF6"/>
<sequence>MRIRYIARCDLHQLCTSFYLSGDILFTDESTEKFYLQYCHPCTYT</sequence>
<reference evidence="1" key="1">
    <citation type="submission" date="2014-09" db="EMBL/GenBank/DDBJ databases">
        <authorList>
            <person name="Magalhaes I.L.F."/>
            <person name="Oliveira U."/>
            <person name="Santos F.R."/>
            <person name="Vidigal T.H.D.A."/>
            <person name="Brescovit A.D."/>
            <person name="Santos A.J."/>
        </authorList>
    </citation>
    <scope>NUCLEOTIDE SEQUENCE</scope>
    <source>
        <tissue evidence="1">Shoot tissue taken approximately 20 cm above the soil surface</tissue>
    </source>
</reference>
<accession>A0A0A8ZUF6</accession>
<protein>
    <submittedName>
        <fullName evidence="1">Uncharacterized protein</fullName>
    </submittedName>
</protein>
<proteinExistence type="predicted"/>
<evidence type="ECO:0000313" key="1">
    <source>
        <dbReference type="EMBL" id="JAD42431.1"/>
    </source>
</evidence>
<reference evidence="1" key="2">
    <citation type="journal article" date="2015" name="Data Brief">
        <title>Shoot transcriptome of the giant reed, Arundo donax.</title>
        <authorList>
            <person name="Barrero R.A."/>
            <person name="Guerrero F.D."/>
            <person name="Moolhuijzen P."/>
            <person name="Goolsby J.A."/>
            <person name="Tidwell J."/>
            <person name="Bellgard S.E."/>
            <person name="Bellgard M.I."/>
        </authorList>
    </citation>
    <scope>NUCLEOTIDE SEQUENCE</scope>
    <source>
        <tissue evidence="1">Shoot tissue taken approximately 20 cm above the soil surface</tissue>
    </source>
</reference>